<organism evidence="3 4">
    <name type="scientific">Nyssa sinensis</name>
    <dbReference type="NCBI Taxonomy" id="561372"/>
    <lineage>
        <taxon>Eukaryota</taxon>
        <taxon>Viridiplantae</taxon>
        <taxon>Streptophyta</taxon>
        <taxon>Embryophyta</taxon>
        <taxon>Tracheophyta</taxon>
        <taxon>Spermatophyta</taxon>
        <taxon>Magnoliopsida</taxon>
        <taxon>eudicotyledons</taxon>
        <taxon>Gunneridae</taxon>
        <taxon>Pentapetalae</taxon>
        <taxon>asterids</taxon>
        <taxon>Cornales</taxon>
        <taxon>Nyssaceae</taxon>
        <taxon>Nyssa</taxon>
    </lineage>
</organism>
<dbReference type="GO" id="GO:0004252">
    <property type="term" value="F:serine-type endopeptidase activity"/>
    <property type="evidence" value="ECO:0007669"/>
    <property type="project" value="InterPro"/>
</dbReference>
<accession>A0A5J5AEA0</accession>
<dbReference type="PANTHER" id="PTHR10795">
    <property type="entry name" value="PROPROTEIN CONVERTASE SUBTILISIN/KEXIN"/>
    <property type="match status" value="1"/>
</dbReference>
<evidence type="ECO:0000256" key="2">
    <source>
        <dbReference type="ARBA" id="ARBA00022729"/>
    </source>
</evidence>
<sequence length="153" mass="16182">MALTTETRAVDGARELAERGSVGAMEKGVIVSSSAGNAGPFQGSLHNGIPWVLTVVAGSIDRSFAVTLTLGNGLIITAYTMFPARALVVNFPLIYSKTLSACNSTKLLFEAPYAVLICDDIGSFEDQIDYISISNTAAAIFVPEEPLISEFKC</sequence>
<keyword evidence="4" id="KW-1185">Reference proteome</keyword>
<proteinExistence type="inferred from homology"/>
<reference evidence="3 4" key="1">
    <citation type="submission" date="2019-09" db="EMBL/GenBank/DDBJ databases">
        <title>A chromosome-level genome assembly of the Chinese tupelo Nyssa sinensis.</title>
        <authorList>
            <person name="Yang X."/>
            <person name="Kang M."/>
            <person name="Yang Y."/>
            <person name="Xiong H."/>
            <person name="Wang M."/>
            <person name="Zhang Z."/>
            <person name="Wang Z."/>
            <person name="Wu H."/>
            <person name="Ma T."/>
            <person name="Liu J."/>
            <person name="Xi Z."/>
        </authorList>
    </citation>
    <scope>NUCLEOTIDE SEQUENCE [LARGE SCALE GENOMIC DNA]</scope>
    <source>
        <strain evidence="3">J267</strain>
        <tissue evidence="3">Leaf</tissue>
    </source>
</reference>
<evidence type="ECO:0000313" key="3">
    <source>
        <dbReference type="EMBL" id="KAA8528518.1"/>
    </source>
</evidence>
<name>A0A5J5AEA0_9ASTE</name>
<evidence type="ECO:0008006" key="5">
    <source>
        <dbReference type="Google" id="ProtNLM"/>
    </source>
</evidence>
<dbReference type="SUPFAM" id="SSF52743">
    <property type="entry name" value="Subtilisin-like"/>
    <property type="match status" value="1"/>
</dbReference>
<dbReference type="OrthoDB" id="1741140at2759"/>
<dbReference type="InterPro" id="IPR045051">
    <property type="entry name" value="SBT"/>
</dbReference>
<keyword evidence="2" id="KW-0732">Signal</keyword>
<dbReference type="EMBL" id="CM018045">
    <property type="protein sequence ID" value="KAA8528518.1"/>
    <property type="molecule type" value="Genomic_DNA"/>
</dbReference>
<protein>
    <recommendedName>
        <fullName evidence="5">Peptidase S8/S53 domain-containing protein</fullName>
    </recommendedName>
</protein>
<evidence type="ECO:0000256" key="1">
    <source>
        <dbReference type="ARBA" id="ARBA00011073"/>
    </source>
</evidence>
<dbReference type="Gene3D" id="3.50.30.30">
    <property type="match status" value="1"/>
</dbReference>
<evidence type="ECO:0000313" key="4">
    <source>
        <dbReference type="Proteomes" id="UP000325577"/>
    </source>
</evidence>
<dbReference type="Proteomes" id="UP000325577">
    <property type="component" value="Linkage Group LG21"/>
</dbReference>
<dbReference type="Gene3D" id="3.40.50.200">
    <property type="entry name" value="Peptidase S8/S53 domain"/>
    <property type="match status" value="1"/>
</dbReference>
<dbReference type="GO" id="GO:0006508">
    <property type="term" value="P:proteolysis"/>
    <property type="evidence" value="ECO:0007669"/>
    <property type="project" value="InterPro"/>
</dbReference>
<dbReference type="AlphaFoldDB" id="A0A5J5AEA0"/>
<dbReference type="InterPro" id="IPR036852">
    <property type="entry name" value="Peptidase_S8/S53_dom_sf"/>
</dbReference>
<gene>
    <name evidence="3" type="ORF">F0562_035873</name>
</gene>
<comment type="similarity">
    <text evidence="1">Belongs to the peptidase S8 family.</text>
</comment>